<sequence>MPSTVRRLTPSSDAFALIRSVSDRVAGSYSGRAGVPGSAPGGSPVSTSTTCRSHSTAAARADSGSVWSGPNGSISGDGSAPVTAKSGAAIKKGASTTDSAPPADRSRTAVPASATT</sequence>
<keyword evidence="3" id="KW-1185">Reference proteome</keyword>
<gene>
    <name evidence="2" type="ORF">J2Z21_008341</name>
</gene>
<protein>
    <submittedName>
        <fullName evidence="2">Uncharacterized protein</fullName>
    </submittedName>
</protein>
<evidence type="ECO:0000313" key="2">
    <source>
        <dbReference type="EMBL" id="MBP2055327.1"/>
    </source>
</evidence>
<reference evidence="2 3" key="1">
    <citation type="submission" date="2021-03" db="EMBL/GenBank/DDBJ databases">
        <title>Genomic Encyclopedia of Type Strains, Phase IV (KMG-IV): sequencing the most valuable type-strain genomes for metagenomic binning, comparative biology and taxonomic classification.</title>
        <authorList>
            <person name="Goeker M."/>
        </authorList>
    </citation>
    <scope>NUCLEOTIDE SEQUENCE [LARGE SCALE GENOMIC DNA]</scope>
    <source>
        <strain evidence="2 3">DSM 40499</strain>
    </source>
</reference>
<dbReference type="Proteomes" id="UP001519309">
    <property type="component" value="Unassembled WGS sequence"/>
</dbReference>
<dbReference type="RefSeq" id="WP_162494765.1">
    <property type="nucleotide sequence ID" value="NZ_CP016279.1"/>
</dbReference>
<dbReference type="EMBL" id="JAGGLP010000028">
    <property type="protein sequence ID" value="MBP2055327.1"/>
    <property type="molecule type" value="Genomic_DNA"/>
</dbReference>
<organism evidence="2 3">
    <name type="scientific">Streptomyces griseochromogenes</name>
    <dbReference type="NCBI Taxonomy" id="68214"/>
    <lineage>
        <taxon>Bacteria</taxon>
        <taxon>Bacillati</taxon>
        <taxon>Actinomycetota</taxon>
        <taxon>Actinomycetes</taxon>
        <taxon>Kitasatosporales</taxon>
        <taxon>Streptomycetaceae</taxon>
        <taxon>Streptomyces</taxon>
    </lineage>
</organism>
<evidence type="ECO:0000313" key="3">
    <source>
        <dbReference type="Proteomes" id="UP001519309"/>
    </source>
</evidence>
<evidence type="ECO:0000256" key="1">
    <source>
        <dbReference type="SAM" id="MobiDB-lite"/>
    </source>
</evidence>
<feature type="compositionally biased region" description="Low complexity" evidence="1">
    <location>
        <begin position="30"/>
        <end position="50"/>
    </location>
</feature>
<proteinExistence type="predicted"/>
<feature type="region of interest" description="Disordered" evidence="1">
    <location>
        <begin position="26"/>
        <end position="116"/>
    </location>
</feature>
<comment type="caution">
    <text evidence="2">The sequence shown here is derived from an EMBL/GenBank/DDBJ whole genome shotgun (WGS) entry which is preliminary data.</text>
</comment>
<feature type="compositionally biased region" description="Polar residues" evidence="1">
    <location>
        <begin position="65"/>
        <end position="76"/>
    </location>
</feature>
<name>A0ABS4M6L5_9ACTN</name>
<feature type="compositionally biased region" description="Low complexity" evidence="1">
    <location>
        <begin position="84"/>
        <end position="95"/>
    </location>
</feature>
<accession>A0ABS4M6L5</accession>